<dbReference type="OrthoDB" id="184880at2759"/>
<dbReference type="HOGENOM" id="CLU_010595_9_3_1"/>
<dbReference type="PANTHER" id="PTHR43591">
    <property type="entry name" value="METHYLTRANSFERASE"/>
    <property type="match status" value="1"/>
</dbReference>
<keyword evidence="3" id="KW-1185">Reference proteome</keyword>
<dbReference type="GO" id="GO:0032259">
    <property type="term" value="P:methylation"/>
    <property type="evidence" value="ECO:0007669"/>
    <property type="project" value="UniProtKB-KW"/>
</dbReference>
<dbReference type="STRING" id="1858805.M5GCZ5"/>
<feature type="domain" description="Methyltransferase" evidence="1">
    <location>
        <begin position="65"/>
        <end position="156"/>
    </location>
</feature>
<dbReference type="PANTHER" id="PTHR43591:SF24">
    <property type="entry name" value="2-METHOXY-6-POLYPRENYL-1,4-BENZOQUINOL METHYLASE, MITOCHONDRIAL"/>
    <property type="match status" value="1"/>
</dbReference>
<dbReference type="Gene3D" id="3.40.50.150">
    <property type="entry name" value="Vaccinia Virus protein VP39"/>
    <property type="match status" value="1"/>
</dbReference>
<gene>
    <name evidence="2" type="ORF">DACRYDRAFT_74000</name>
</gene>
<dbReference type="SUPFAM" id="SSF53335">
    <property type="entry name" value="S-adenosyl-L-methionine-dependent methyltransferases"/>
    <property type="match status" value="1"/>
</dbReference>
<protein>
    <submittedName>
        <fullName evidence="2">S-adenosyl-L-methionine-dependent methyltransferase</fullName>
    </submittedName>
</protein>
<dbReference type="CDD" id="cd02440">
    <property type="entry name" value="AdoMet_MTases"/>
    <property type="match status" value="1"/>
</dbReference>
<sequence length="288" mass="32569">MSTASLSACPPATFSGVDRYYTAETYLLPHDEDERERLQLQHDMLMKYTKSLIPPSLVLADGDKVLDAGTGSGVWLLEVARMVPSTIALTGIDIEKRLFPQPSSNTKFMVQTTLSLPEGWNSRFALVHQRLMVAAFSREAWKACISEFFRVLQPGGWLQLEEIDFLGVLEEAEIPPLTHRFWMGARVLCEARGVSSDCLLRIPDLLEEAGFTALRMIKTRIPYGSDKSARRAGIGAWKGMKAPFLKAGGFDVARTSEEYDDFMDQVENEWRRLHFKRTYATWTARKPL</sequence>
<proteinExistence type="predicted"/>
<dbReference type="RefSeq" id="XP_040633414.1">
    <property type="nucleotide sequence ID" value="XM_040776042.1"/>
</dbReference>
<dbReference type="InterPro" id="IPR041698">
    <property type="entry name" value="Methyltransf_25"/>
</dbReference>
<keyword evidence="2" id="KW-0808">Transferase</keyword>
<dbReference type="InterPro" id="IPR029063">
    <property type="entry name" value="SAM-dependent_MTases_sf"/>
</dbReference>
<dbReference type="GO" id="GO:0008168">
    <property type="term" value="F:methyltransferase activity"/>
    <property type="evidence" value="ECO:0007669"/>
    <property type="project" value="UniProtKB-KW"/>
</dbReference>
<dbReference type="Proteomes" id="UP000030653">
    <property type="component" value="Unassembled WGS sequence"/>
</dbReference>
<dbReference type="AlphaFoldDB" id="M5GCZ5"/>
<dbReference type="Pfam" id="PF13649">
    <property type="entry name" value="Methyltransf_25"/>
    <property type="match status" value="1"/>
</dbReference>
<dbReference type="OMA" id="RRHEWES"/>
<reference evidence="2 3" key="1">
    <citation type="journal article" date="2012" name="Science">
        <title>The Paleozoic origin of enzymatic lignin decomposition reconstructed from 31 fungal genomes.</title>
        <authorList>
            <person name="Floudas D."/>
            <person name="Binder M."/>
            <person name="Riley R."/>
            <person name="Barry K."/>
            <person name="Blanchette R.A."/>
            <person name="Henrissat B."/>
            <person name="Martinez A.T."/>
            <person name="Otillar R."/>
            <person name="Spatafora J.W."/>
            <person name="Yadav J.S."/>
            <person name="Aerts A."/>
            <person name="Benoit I."/>
            <person name="Boyd A."/>
            <person name="Carlson A."/>
            <person name="Copeland A."/>
            <person name="Coutinho P.M."/>
            <person name="de Vries R.P."/>
            <person name="Ferreira P."/>
            <person name="Findley K."/>
            <person name="Foster B."/>
            <person name="Gaskell J."/>
            <person name="Glotzer D."/>
            <person name="Gorecki P."/>
            <person name="Heitman J."/>
            <person name="Hesse C."/>
            <person name="Hori C."/>
            <person name="Igarashi K."/>
            <person name="Jurgens J.A."/>
            <person name="Kallen N."/>
            <person name="Kersten P."/>
            <person name="Kohler A."/>
            <person name="Kuees U."/>
            <person name="Kumar T.K.A."/>
            <person name="Kuo A."/>
            <person name="LaButti K."/>
            <person name="Larrondo L.F."/>
            <person name="Lindquist E."/>
            <person name="Ling A."/>
            <person name="Lombard V."/>
            <person name="Lucas S."/>
            <person name="Lundell T."/>
            <person name="Martin R."/>
            <person name="McLaughlin D.J."/>
            <person name="Morgenstern I."/>
            <person name="Morin E."/>
            <person name="Murat C."/>
            <person name="Nagy L.G."/>
            <person name="Nolan M."/>
            <person name="Ohm R.A."/>
            <person name="Patyshakuliyeva A."/>
            <person name="Rokas A."/>
            <person name="Ruiz-Duenas F.J."/>
            <person name="Sabat G."/>
            <person name="Salamov A."/>
            <person name="Samejima M."/>
            <person name="Schmutz J."/>
            <person name="Slot J.C."/>
            <person name="St John F."/>
            <person name="Stenlid J."/>
            <person name="Sun H."/>
            <person name="Sun S."/>
            <person name="Syed K."/>
            <person name="Tsang A."/>
            <person name="Wiebenga A."/>
            <person name="Young D."/>
            <person name="Pisabarro A."/>
            <person name="Eastwood D.C."/>
            <person name="Martin F."/>
            <person name="Cullen D."/>
            <person name="Grigoriev I.V."/>
            <person name="Hibbett D.S."/>
        </authorList>
    </citation>
    <scope>NUCLEOTIDE SEQUENCE [LARGE SCALE GENOMIC DNA]</scope>
    <source>
        <strain evidence="2 3">DJM-731 SS1</strain>
    </source>
</reference>
<name>M5GCZ5_DACPD</name>
<organism evidence="2 3">
    <name type="scientific">Dacryopinax primogenitus (strain DJM 731)</name>
    <name type="common">Brown rot fungus</name>
    <dbReference type="NCBI Taxonomy" id="1858805"/>
    <lineage>
        <taxon>Eukaryota</taxon>
        <taxon>Fungi</taxon>
        <taxon>Dikarya</taxon>
        <taxon>Basidiomycota</taxon>
        <taxon>Agaricomycotina</taxon>
        <taxon>Dacrymycetes</taxon>
        <taxon>Dacrymycetales</taxon>
        <taxon>Dacrymycetaceae</taxon>
        <taxon>Dacryopinax</taxon>
    </lineage>
</organism>
<evidence type="ECO:0000313" key="3">
    <source>
        <dbReference type="Proteomes" id="UP000030653"/>
    </source>
</evidence>
<evidence type="ECO:0000313" key="2">
    <source>
        <dbReference type="EMBL" id="EJU06520.1"/>
    </source>
</evidence>
<dbReference type="GeneID" id="63691104"/>
<keyword evidence="2" id="KW-0489">Methyltransferase</keyword>
<evidence type="ECO:0000259" key="1">
    <source>
        <dbReference type="Pfam" id="PF13649"/>
    </source>
</evidence>
<dbReference type="EMBL" id="JH795855">
    <property type="protein sequence ID" value="EJU06520.1"/>
    <property type="molecule type" value="Genomic_DNA"/>
</dbReference>
<accession>M5GCZ5</accession>